<dbReference type="AlphaFoldDB" id="A0AA41FHN0"/>
<dbReference type="EMBL" id="WQPS01000029">
    <property type="protein sequence ID" value="MBT9811433.1"/>
    <property type="molecule type" value="Genomic_DNA"/>
</dbReference>
<sequence length="291" mass="33017">MSSGNYNAEEKSIEYLNALIENGARKENGRPSVLEVANEFGVYRSTVYRMVEKYVREGILDGKYRLTEEGKDWLEERKIKRERLAAWMKHCQVEKDNIMVNTAAILDNCTADLVSFLSNSGLMCKNCQRLAAANAYKWFGLNGSRFKDKLGRWIPDGQYEIPFIFFKDDTQQLGELSMASGGFKRPGVLEIRRGEGTVFLKVRTMSQQSASGKWYTGEAGTIKYKQGNEWHVAETVDDVAAIPLSAFWITYKGEDHKCLRGMVSVKMSCTAGNEAMEEREALLQIRILKVN</sequence>
<reference evidence="1" key="1">
    <citation type="journal article" date="2021" name="Gut Microbes">
        <title>A synthetic consortium of 100 gut commensals modulates the composition and function in a colon model of the microbiome of elderly subjects.</title>
        <authorList>
            <person name="Perez M."/>
            <person name="Ntemiri A."/>
            <person name="Tan H."/>
            <person name="Harris H.M.B."/>
            <person name="Roager H.M."/>
            <person name="Ribiere C."/>
            <person name="O'Toole P.W."/>
        </authorList>
    </citation>
    <scope>NUCLEOTIDE SEQUENCE</scope>
    <source>
        <strain evidence="1">MCC335</strain>
    </source>
</reference>
<accession>A0AA41FHN0</accession>
<dbReference type="Gene3D" id="2.60.40.1850">
    <property type="match status" value="1"/>
</dbReference>
<dbReference type="InterPro" id="IPR037250">
    <property type="entry name" value="NEAT_dom_sf"/>
</dbReference>
<organism evidence="1 2">
    <name type="scientific">Enterocloster citroniae</name>
    <dbReference type="NCBI Taxonomy" id="358743"/>
    <lineage>
        <taxon>Bacteria</taxon>
        <taxon>Bacillati</taxon>
        <taxon>Bacillota</taxon>
        <taxon>Clostridia</taxon>
        <taxon>Lachnospirales</taxon>
        <taxon>Lachnospiraceae</taxon>
        <taxon>Enterocloster</taxon>
    </lineage>
</organism>
<protein>
    <submittedName>
        <fullName evidence="1">Uncharacterized protein</fullName>
    </submittedName>
</protein>
<dbReference type="Proteomes" id="UP000708338">
    <property type="component" value="Unassembled WGS sequence"/>
</dbReference>
<proteinExistence type="predicted"/>
<evidence type="ECO:0000313" key="1">
    <source>
        <dbReference type="EMBL" id="MBT9811433.1"/>
    </source>
</evidence>
<name>A0AA41FHN0_9FIRM</name>
<gene>
    <name evidence="1" type="ORF">GPL26_17570</name>
</gene>
<evidence type="ECO:0000313" key="2">
    <source>
        <dbReference type="Proteomes" id="UP000708338"/>
    </source>
</evidence>
<comment type="caution">
    <text evidence="1">The sequence shown here is derived from an EMBL/GenBank/DDBJ whole genome shotgun (WGS) entry which is preliminary data.</text>
</comment>
<dbReference type="RefSeq" id="WP_117450901.1">
    <property type="nucleotide sequence ID" value="NZ_CABJDD010000004.1"/>
</dbReference>